<dbReference type="Pfam" id="PF21028">
    <property type="entry name" value="DUF1285_C"/>
    <property type="match status" value="1"/>
</dbReference>
<evidence type="ECO:0000259" key="2">
    <source>
        <dbReference type="Pfam" id="PF21028"/>
    </source>
</evidence>
<dbReference type="Gene3D" id="3.10.540.10">
    <property type="entry name" value="duf1285 like domain"/>
    <property type="match status" value="1"/>
</dbReference>
<dbReference type="Proteomes" id="UP000632498">
    <property type="component" value="Unassembled WGS sequence"/>
</dbReference>
<accession>A0A917C1Q2</accession>
<name>A0A917C1Q2_9PROT</name>
<reference evidence="3" key="1">
    <citation type="journal article" date="2014" name="Int. J. Syst. Evol. Microbiol.">
        <title>Complete genome sequence of Corynebacterium casei LMG S-19264T (=DSM 44701T), isolated from a smear-ripened cheese.</title>
        <authorList>
            <consortium name="US DOE Joint Genome Institute (JGI-PGF)"/>
            <person name="Walter F."/>
            <person name="Albersmeier A."/>
            <person name="Kalinowski J."/>
            <person name="Ruckert C."/>
        </authorList>
    </citation>
    <scope>NUCLEOTIDE SEQUENCE</scope>
    <source>
        <strain evidence="3">CGMCC 1.15254</strain>
    </source>
</reference>
<proteinExistence type="predicted"/>
<dbReference type="InterPro" id="IPR010707">
    <property type="entry name" value="DUF1285"/>
</dbReference>
<dbReference type="InterPro" id="IPR023361">
    <property type="entry name" value="DUF1285_beta_roll_sf"/>
</dbReference>
<evidence type="ECO:0008006" key="5">
    <source>
        <dbReference type="Google" id="ProtNLM"/>
    </source>
</evidence>
<evidence type="ECO:0000313" key="3">
    <source>
        <dbReference type="EMBL" id="GGF66519.1"/>
    </source>
</evidence>
<dbReference type="Gene3D" id="2.30.270.10">
    <property type="entry name" value="duf1285 protein"/>
    <property type="match status" value="1"/>
</dbReference>
<dbReference type="InterPro" id="IPR048342">
    <property type="entry name" value="DUF1285_C"/>
</dbReference>
<evidence type="ECO:0000313" key="4">
    <source>
        <dbReference type="Proteomes" id="UP000632498"/>
    </source>
</evidence>
<dbReference type="PIRSF" id="PIRSF029557">
    <property type="entry name" value="UCP029557"/>
    <property type="match status" value="1"/>
</dbReference>
<gene>
    <name evidence="3" type="ORF">GCM10011332_20780</name>
</gene>
<dbReference type="EMBL" id="BMHV01000013">
    <property type="protein sequence ID" value="GGF66519.1"/>
    <property type="molecule type" value="Genomic_DNA"/>
</dbReference>
<evidence type="ECO:0000259" key="1">
    <source>
        <dbReference type="Pfam" id="PF06938"/>
    </source>
</evidence>
<sequence>MMSTIAQSNAQQSAQPMCGDIDIKIAKDGTWFHEGGPIGRKELVCLFASILKRDEYGEYWLQTPVEKARIVVDDAPFIAVELFACECGCDQKLSLRTNVDEVVPIGLDNPIRVEHDSKTGEPAPYVTLRQGEGMFPIEAKINRAVFYELVNRGVEETIDGEVYFGIWSNNEFFPLGQLDED</sequence>
<feature type="domain" description="DUF1285" evidence="1">
    <location>
        <begin position="16"/>
        <end position="75"/>
    </location>
</feature>
<reference evidence="3" key="2">
    <citation type="submission" date="2020-09" db="EMBL/GenBank/DDBJ databases">
        <authorList>
            <person name="Sun Q."/>
            <person name="Zhou Y."/>
        </authorList>
    </citation>
    <scope>NUCLEOTIDE SEQUENCE</scope>
    <source>
        <strain evidence="3">CGMCC 1.15254</strain>
    </source>
</reference>
<dbReference type="RefSeq" id="WP_229734315.1">
    <property type="nucleotide sequence ID" value="NZ_BMHV01000013.1"/>
</dbReference>
<protein>
    <recommendedName>
        <fullName evidence="5">Proteophosphoglycan</fullName>
    </recommendedName>
</protein>
<dbReference type="AlphaFoldDB" id="A0A917C1Q2"/>
<dbReference type="InterPro" id="IPR048341">
    <property type="entry name" value="DUF1285_N"/>
</dbReference>
<comment type="caution">
    <text evidence="3">The sequence shown here is derived from an EMBL/GenBank/DDBJ whole genome shotgun (WGS) entry which is preliminary data.</text>
</comment>
<dbReference type="Pfam" id="PF06938">
    <property type="entry name" value="DUF1285_N"/>
    <property type="match status" value="1"/>
</dbReference>
<feature type="domain" description="DUF1285" evidence="2">
    <location>
        <begin position="76"/>
        <end position="175"/>
    </location>
</feature>
<organism evidence="3 4">
    <name type="scientific">Terasakiella brassicae</name>
    <dbReference type="NCBI Taxonomy" id="1634917"/>
    <lineage>
        <taxon>Bacteria</taxon>
        <taxon>Pseudomonadati</taxon>
        <taxon>Pseudomonadota</taxon>
        <taxon>Alphaproteobacteria</taxon>
        <taxon>Rhodospirillales</taxon>
        <taxon>Terasakiellaceae</taxon>
        <taxon>Terasakiella</taxon>
    </lineage>
</organism>
<keyword evidence="4" id="KW-1185">Reference proteome</keyword>